<dbReference type="SMART" id="SM00028">
    <property type="entry name" value="TPR"/>
    <property type="match status" value="3"/>
</dbReference>
<dbReference type="SUPFAM" id="SSF54534">
    <property type="entry name" value="FKBP-like"/>
    <property type="match status" value="3"/>
</dbReference>
<dbReference type="PROSITE" id="PS50005">
    <property type="entry name" value="TPR"/>
    <property type="match status" value="1"/>
</dbReference>
<dbReference type="Gene3D" id="1.25.40.10">
    <property type="entry name" value="Tetratricopeptide repeat domain"/>
    <property type="match status" value="1"/>
</dbReference>
<dbReference type="InterPro" id="IPR001179">
    <property type="entry name" value="PPIase_FKBP_dom"/>
</dbReference>
<keyword evidence="3" id="KW-0677">Repeat</keyword>
<evidence type="ECO:0000259" key="10">
    <source>
        <dbReference type="PROSITE" id="PS50059"/>
    </source>
</evidence>
<feature type="compositionally biased region" description="Acidic residues" evidence="9">
    <location>
        <begin position="560"/>
        <end position="571"/>
    </location>
</feature>
<dbReference type="EMBL" id="HBFQ01009225">
    <property type="protein sequence ID" value="CAD8832125.1"/>
    <property type="molecule type" value="Transcribed_RNA"/>
</dbReference>
<evidence type="ECO:0000256" key="4">
    <source>
        <dbReference type="ARBA" id="ARBA00022803"/>
    </source>
</evidence>
<dbReference type="FunFam" id="3.10.50.40:FF:000006">
    <property type="entry name" value="Peptidyl-prolyl cis-trans isomerase"/>
    <property type="match status" value="1"/>
</dbReference>
<feature type="domain" description="PPIase FKBP-type" evidence="10">
    <location>
        <begin position="66"/>
        <end position="155"/>
    </location>
</feature>
<dbReference type="PANTHER" id="PTHR46512:SF9">
    <property type="entry name" value="PEPTIDYLPROLYL ISOMERASE"/>
    <property type="match status" value="1"/>
</dbReference>
<dbReference type="Gene3D" id="3.10.50.40">
    <property type="match status" value="3"/>
</dbReference>
<evidence type="ECO:0000256" key="1">
    <source>
        <dbReference type="ARBA" id="ARBA00000971"/>
    </source>
</evidence>
<evidence type="ECO:0000256" key="3">
    <source>
        <dbReference type="ARBA" id="ARBA00022737"/>
    </source>
</evidence>
<evidence type="ECO:0000313" key="11">
    <source>
        <dbReference type="EMBL" id="CAD8832125.1"/>
    </source>
</evidence>
<keyword evidence="6 7" id="KW-0413">Isomerase</keyword>
<keyword evidence="5 7" id="KW-0697">Rotamase</keyword>
<feature type="compositionally biased region" description="Acidic residues" evidence="9">
    <location>
        <begin position="26"/>
        <end position="35"/>
    </location>
</feature>
<keyword evidence="4 8" id="KW-0802">TPR repeat</keyword>
<evidence type="ECO:0000256" key="9">
    <source>
        <dbReference type="SAM" id="MobiDB-lite"/>
    </source>
</evidence>
<dbReference type="InterPro" id="IPR011990">
    <property type="entry name" value="TPR-like_helical_dom_sf"/>
</dbReference>
<dbReference type="InterPro" id="IPR019734">
    <property type="entry name" value="TPR_rpt"/>
</dbReference>
<evidence type="ECO:0000256" key="6">
    <source>
        <dbReference type="ARBA" id="ARBA00023235"/>
    </source>
</evidence>
<feature type="region of interest" description="Disordered" evidence="9">
    <location>
        <begin position="1"/>
        <end position="48"/>
    </location>
</feature>
<evidence type="ECO:0000256" key="7">
    <source>
        <dbReference type="PROSITE-ProRule" id="PRU00277"/>
    </source>
</evidence>
<evidence type="ECO:0000256" key="5">
    <source>
        <dbReference type="ARBA" id="ARBA00023110"/>
    </source>
</evidence>
<gene>
    <name evidence="11" type="ORF">NSCI0253_LOCUS6472</name>
</gene>
<organism evidence="11">
    <name type="scientific">Noctiluca scintillans</name>
    <name type="common">Sea sparkle</name>
    <name type="synonym">Red tide dinoflagellate</name>
    <dbReference type="NCBI Taxonomy" id="2966"/>
    <lineage>
        <taxon>Eukaryota</taxon>
        <taxon>Sar</taxon>
        <taxon>Alveolata</taxon>
        <taxon>Dinophyceae</taxon>
        <taxon>Noctilucales</taxon>
        <taxon>Noctilucaceae</taxon>
        <taxon>Noctiluca</taxon>
    </lineage>
</organism>
<dbReference type="GO" id="GO:0003755">
    <property type="term" value="F:peptidyl-prolyl cis-trans isomerase activity"/>
    <property type="evidence" value="ECO:0007669"/>
    <property type="project" value="UniProtKB-KW"/>
</dbReference>
<protein>
    <recommendedName>
        <fullName evidence="2 7">peptidylprolyl isomerase</fullName>
        <ecNumber evidence="2 7">5.2.1.8</ecNumber>
    </recommendedName>
</protein>
<sequence length="594" mass="64799">MSDDEVPEMPEGMDMGDMSGMGGMGMDDDLSDDMDDYKSSPDLPEGIKKEIVTAAPSDKWKKPKVGDEVNVHYVGTLESDGSEFDSSRSRGKHFSFVLGQGQVIKGWDLGVATMQQGEVAKFTISPENAYGEEGSPPKIPGSATLVFEIELISWVSQDDLFNDGGVIKAELKEGKGWKKPKDGDEVKFSMKVTAVDGTDIEEKIGFEYTLGSGVLGPLGTTVDKGLMNMKKEEQAQLTCSKDYAYGDERPEGAIINLTLEQVYETKDVSFQKNKTVMKKAVVEGEGYETPKDSGSVKLSVEAATDGSVALASFTPKVLEFVVGNGDVCDALECAVTEMKKGEKSILTVSTPSLAADAQLGLESLAVDKVVLTLELQEFVKAKDTWEMSEQEKIDFGLARKDVGAGLFKGGRNQLALQLYKKVADLFNYIDNWKEEDLKSKAKELKKVCELNKAACHLRLKDFSEAKKSCDAVLKDESQNVKAVYRRGQALFGLKDFQDCIRDCKRVLDVDPQNKEARVLLKQALAGQKEEDKKSKGLFANMCKALGKGPIPEPGKSKPLDDDEFAEDDDEPVVPPGLDSSPKQEELSEEASTGV</sequence>
<feature type="repeat" description="TPR" evidence="8">
    <location>
        <begin position="480"/>
        <end position="513"/>
    </location>
</feature>
<dbReference type="PANTHER" id="PTHR46512">
    <property type="entry name" value="PEPTIDYLPROLYL ISOMERASE"/>
    <property type="match status" value="1"/>
</dbReference>
<dbReference type="SUPFAM" id="SSF48452">
    <property type="entry name" value="TPR-like"/>
    <property type="match status" value="1"/>
</dbReference>
<dbReference type="InterPro" id="IPR046357">
    <property type="entry name" value="PPIase_dom_sf"/>
</dbReference>
<name>A0A7S0ZTG5_NOCSC</name>
<reference evidence="11" key="1">
    <citation type="submission" date="2021-01" db="EMBL/GenBank/DDBJ databases">
        <authorList>
            <person name="Corre E."/>
            <person name="Pelletier E."/>
            <person name="Niang G."/>
            <person name="Scheremetjew M."/>
            <person name="Finn R."/>
            <person name="Kale V."/>
            <person name="Holt S."/>
            <person name="Cochrane G."/>
            <person name="Meng A."/>
            <person name="Brown T."/>
            <person name="Cohen L."/>
        </authorList>
    </citation>
    <scope>NUCLEOTIDE SEQUENCE</scope>
</reference>
<proteinExistence type="predicted"/>
<feature type="domain" description="PPIase FKBP-type" evidence="10">
    <location>
        <begin position="183"/>
        <end position="271"/>
    </location>
</feature>
<feature type="region of interest" description="Disordered" evidence="9">
    <location>
        <begin position="544"/>
        <end position="594"/>
    </location>
</feature>
<evidence type="ECO:0000256" key="2">
    <source>
        <dbReference type="ARBA" id="ARBA00013194"/>
    </source>
</evidence>
<dbReference type="PROSITE" id="PS50059">
    <property type="entry name" value="FKBP_PPIASE"/>
    <property type="match status" value="2"/>
</dbReference>
<accession>A0A7S0ZTG5</accession>
<dbReference type="InterPro" id="IPR050754">
    <property type="entry name" value="FKBP4/5/8-like"/>
</dbReference>
<dbReference type="Pfam" id="PF00254">
    <property type="entry name" value="FKBP_C"/>
    <property type="match status" value="3"/>
</dbReference>
<evidence type="ECO:0000256" key="8">
    <source>
        <dbReference type="PROSITE-ProRule" id="PRU00339"/>
    </source>
</evidence>
<dbReference type="EC" id="5.2.1.8" evidence="2 7"/>
<dbReference type="AlphaFoldDB" id="A0A7S0ZTG5"/>
<comment type="catalytic activity">
    <reaction evidence="1 7">
        <text>[protein]-peptidylproline (omega=180) = [protein]-peptidylproline (omega=0)</text>
        <dbReference type="Rhea" id="RHEA:16237"/>
        <dbReference type="Rhea" id="RHEA-COMP:10747"/>
        <dbReference type="Rhea" id="RHEA-COMP:10748"/>
        <dbReference type="ChEBI" id="CHEBI:83833"/>
        <dbReference type="ChEBI" id="CHEBI:83834"/>
        <dbReference type="EC" id="5.2.1.8"/>
    </reaction>
</comment>